<feature type="domain" description="Maestro/Maestro-like HEAT-repeats" evidence="1">
    <location>
        <begin position="22"/>
        <end position="219"/>
    </location>
</feature>
<evidence type="ECO:0000313" key="2">
    <source>
        <dbReference type="Proteomes" id="UP000504639"/>
    </source>
</evidence>
<dbReference type="PANTHER" id="PTHR23120">
    <property type="entry name" value="MAESTRO-RELATED HEAT DOMAIN-CONTAINING"/>
    <property type="match status" value="1"/>
</dbReference>
<dbReference type="RefSeq" id="XP_032043132.1">
    <property type="nucleotide sequence ID" value="XM_032187241.1"/>
</dbReference>
<proteinExistence type="predicted"/>
<organism evidence="2 3">
    <name type="scientific">Aythya fuligula</name>
    <name type="common">Tufted duck</name>
    <name type="synonym">Anas fuligula</name>
    <dbReference type="NCBI Taxonomy" id="219594"/>
    <lineage>
        <taxon>Eukaryota</taxon>
        <taxon>Metazoa</taxon>
        <taxon>Chordata</taxon>
        <taxon>Craniata</taxon>
        <taxon>Vertebrata</taxon>
        <taxon>Euteleostomi</taxon>
        <taxon>Archelosauria</taxon>
        <taxon>Archosauria</taxon>
        <taxon>Dinosauria</taxon>
        <taxon>Saurischia</taxon>
        <taxon>Theropoda</taxon>
        <taxon>Coelurosauria</taxon>
        <taxon>Aves</taxon>
        <taxon>Neognathae</taxon>
        <taxon>Galloanserae</taxon>
        <taxon>Anseriformes</taxon>
        <taxon>Anatidae</taxon>
        <taxon>Aythyinae</taxon>
        <taxon>Aythya</taxon>
    </lineage>
</organism>
<dbReference type="InterPro" id="IPR055406">
    <property type="entry name" value="HEAT_Maestro"/>
</dbReference>
<reference evidence="3" key="1">
    <citation type="submission" date="2025-08" db="UniProtKB">
        <authorList>
            <consortium name="RefSeq"/>
        </authorList>
    </citation>
    <scope>IDENTIFICATION</scope>
    <source>
        <tissue evidence="3">Lung</tissue>
    </source>
</reference>
<evidence type="ECO:0000313" key="3">
    <source>
        <dbReference type="RefSeq" id="XP_032043132.1"/>
    </source>
</evidence>
<evidence type="ECO:0000259" key="1">
    <source>
        <dbReference type="Pfam" id="PF23227"/>
    </source>
</evidence>
<dbReference type="CTD" id="83876"/>
<dbReference type="InterPro" id="IPR016024">
    <property type="entry name" value="ARM-type_fold"/>
</dbReference>
<dbReference type="Proteomes" id="UP000504639">
    <property type="component" value="Chromosome 4"/>
</dbReference>
<dbReference type="AlphaFoldDB" id="A0A6J3D1Q2"/>
<sequence>MAFFAELMKEPPIEKRNIPKTLRVLAEKAHHRSSTIRQLAARALGNAAGSMPVEMQKHRRQVVQVLQQSLEDTACPEVVAESMLALAELVRVLQAVNLGSAFEDIVQSTKMFFESEVEYLRYSALRLYSVLASSASSKRSFFAREVAETWVSLFLHLRDPDSAVASMCKITFQLCAPFMGLSRPQEITSLCKRLGAEELQDAVCSYLARYAPSMLERLHTVARRGCLENGQRLHTSTFEILADILARRRRE</sequence>
<dbReference type="GO" id="GO:0005737">
    <property type="term" value="C:cytoplasm"/>
    <property type="evidence" value="ECO:0007669"/>
    <property type="project" value="TreeGrafter"/>
</dbReference>
<dbReference type="Pfam" id="PF23227">
    <property type="entry name" value="HEAT_MROH2B_C"/>
    <property type="match status" value="1"/>
</dbReference>
<dbReference type="InParanoid" id="A0A6J3D1Q2"/>
<dbReference type="SUPFAM" id="SSF48371">
    <property type="entry name" value="ARM repeat"/>
    <property type="match status" value="1"/>
</dbReference>
<gene>
    <name evidence="3" type="primary">MRO</name>
</gene>
<dbReference type="PANTHER" id="PTHR23120:SF22">
    <property type="entry name" value="MAESTRO HEAT-LIKE REPEAT-CONTAINING PROTEIN FAMILY MEMBER 2B"/>
    <property type="match status" value="1"/>
</dbReference>
<dbReference type="InterPro" id="IPR045206">
    <property type="entry name" value="Maestro_heat-like_prot"/>
</dbReference>
<dbReference type="InterPro" id="IPR011989">
    <property type="entry name" value="ARM-like"/>
</dbReference>
<keyword evidence="2" id="KW-1185">Reference proteome</keyword>
<dbReference type="KEGG" id="aful:116489118"/>
<dbReference type="Gene3D" id="1.25.10.10">
    <property type="entry name" value="Leucine-rich Repeat Variant"/>
    <property type="match status" value="1"/>
</dbReference>
<protein>
    <submittedName>
        <fullName evidence="3">Protein maestro</fullName>
    </submittedName>
</protein>
<accession>A0A6J3D1Q2</accession>
<dbReference type="GeneID" id="116489118"/>
<name>A0A6J3D1Q2_AYTFU</name>